<keyword evidence="3" id="KW-1185">Reference proteome</keyword>
<proteinExistence type="predicted"/>
<dbReference type="EMBL" id="JAACLJ010000001">
    <property type="protein sequence ID" value="KAF4595049.1"/>
    <property type="molecule type" value="Genomic_DNA"/>
</dbReference>
<feature type="compositionally biased region" description="Low complexity" evidence="1">
    <location>
        <begin position="41"/>
        <end position="56"/>
    </location>
</feature>
<dbReference type="AlphaFoldDB" id="A0A8H4VGG4"/>
<evidence type="ECO:0000313" key="2">
    <source>
        <dbReference type="EMBL" id="KAF4595049.1"/>
    </source>
</evidence>
<comment type="caution">
    <text evidence="2">The sequence shown here is derived from an EMBL/GenBank/DDBJ whole genome shotgun (WGS) entry which is preliminary data.</text>
</comment>
<organism evidence="2 3">
    <name type="scientific">Ophiocordyceps camponoti-floridani</name>
    <dbReference type="NCBI Taxonomy" id="2030778"/>
    <lineage>
        <taxon>Eukaryota</taxon>
        <taxon>Fungi</taxon>
        <taxon>Dikarya</taxon>
        <taxon>Ascomycota</taxon>
        <taxon>Pezizomycotina</taxon>
        <taxon>Sordariomycetes</taxon>
        <taxon>Hypocreomycetidae</taxon>
        <taxon>Hypocreales</taxon>
        <taxon>Ophiocordycipitaceae</taxon>
        <taxon>Ophiocordyceps</taxon>
    </lineage>
</organism>
<protein>
    <submittedName>
        <fullName evidence="2">Uncharacterized protein</fullName>
    </submittedName>
</protein>
<reference evidence="2 3" key="1">
    <citation type="journal article" date="2020" name="G3 (Bethesda)">
        <title>Genetic Underpinnings of Host Manipulation by Ophiocordyceps as Revealed by Comparative Transcriptomics.</title>
        <authorList>
            <person name="Will I."/>
            <person name="Das B."/>
            <person name="Trinh T."/>
            <person name="Brachmann A."/>
            <person name="Ohm R.A."/>
            <person name="de Bekker C."/>
        </authorList>
    </citation>
    <scope>NUCLEOTIDE SEQUENCE [LARGE SCALE GENOMIC DNA]</scope>
    <source>
        <strain evidence="2 3">EC05</strain>
    </source>
</reference>
<sequence>MKPHRLSASDVRDQGLRLGILALFERRTLLGRGTLHHDHLLSSIPLNPTLPPSSLSEKGDARCLGREARPR</sequence>
<gene>
    <name evidence="2" type="ORF">GQ602_000662</name>
</gene>
<dbReference type="Proteomes" id="UP000562929">
    <property type="component" value="Unassembled WGS sequence"/>
</dbReference>
<name>A0A8H4VGG4_9HYPO</name>
<evidence type="ECO:0000313" key="3">
    <source>
        <dbReference type="Proteomes" id="UP000562929"/>
    </source>
</evidence>
<accession>A0A8H4VGG4</accession>
<feature type="region of interest" description="Disordered" evidence="1">
    <location>
        <begin position="41"/>
        <end position="71"/>
    </location>
</feature>
<evidence type="ECO:0000256" key="1">
    <source>
        <dbReference type="SAM" id="MobiDB-lite"/>
    </source>
</evidence>
<feature type="compositionally biased region" description="Basic and acidic residues" evidence="1">
    <location>
        <begin position="57"/>
        <end position="71"/>
    </location>
</feature>